<dbReference type="EMBL" id="CM042028">
    <property type="protein sequence ID" value="KAI3798806.1"/>
    <property type="molecule type" value="Genomic_DNA"/>
</dbReference>
<accession>A0ACB9HUC4</accession>
<evidence type="ECO:0000313" key="2">
    <source>
        <dbReference type="Proteomes" id="UP001056120"/>
    </source>
</evidence>
<sequence>MTVGSSIVELGRGLLGILGGVKKAVALCGNDDGKVDTVDSSTVELRRTLLTIRGGGGKMRRKYMPLHAAALYGKYDVVKYIFDHAVTNFGEVGWDEFNRDRFLDKCVEYDMFGKHFSEVVECVLYSAKKSTCFLVLSFTVVSFSLTKQLWNPFQILH</sequence>
<keyword evidence="2" id="KW-1185">Reference proteome</keyword>
<dbReference type="Proteomes" id="UP001056120">
    <property type="component" value="Linkage Group LG11"/>
</dbReference>
<organism evidence="1 2">
    <name type="scientific">Smallanthus sonchifolius</name>
    <dbReference type="NCBI Taxonomy" id="185202"/>
    <lineage>
        <taxon>Eukaryota</taxon>
        <taxon>Viridiplantae</taxon>
        <taxon>Streptophyta</taxon>
        <taxon>Embryophyta</taxon>
        <taxon>Tracheophyta</taxon>
        <taxon>Spermatophyta</taxon>
        <taxon>Magnoliopsida</taxon>
        <taxon>eudicotyledons</taxon>
        <taxon>Gunneridae</taxon>
        <taxon>Pentapetalae</taxon>
        <taxon>asterids</taxon>
        <taxon>campanulids</taxon>
        <taxon>Asterales</taxon>
        <taxon>Asteraceae</taxon>
        <taxon>Asteroideae</taxon>
        <taxon>Heliantheae alliance</taxon>
        <taxon>Millerieae</taxon>
        <taxon>Smallanthus</taxon>
    </lineage>
</organism>
<evidence type="ECO:0000313" key="1">
    <source>
        <dbReference type="EMBL" id="KAI3798806.1"/>
    </source>
</evidence>
<comment type="caution">
    <text evidence="1">The sequence shown here is derived from an EMBL/GenBank/DDBJ whole genome shotgun (WGS) entry which is preliminary data.</text>
</comment>
<proteinExistence type="predicted"/>
<protein>
    <submittedName>
        <fullName evidence="1">Uncharacterized protein</fullName>
    </submittedName>
</protein>
<reference evidence="1 2" key="2">
    <citation type="journal article" date="2022" name="Mol. Ecol. Resour.">
        <title>The genomes of chicory, endive, great burdock and yacon provide insights into Asteraceae paleo-polyploidization history and plant inulin production.</title>
        <authorList>
            <person name="Fan W."/>
            <person name="Wang S."/>
            <person name="Wang H."/>
            <person name="Wang A."/>
            <person name="Jiang F."/>
            <person name="Liu H."/>
            <person name="Zhao H."/>
            <person name="Xu D."/>
            <person name="Zhang Y."/>
        </authorList>
    </citation>
    <scope>NUCLEOTIDE SEQUENCE [LARGE SCALE GENOMIC DNA]</scope>
    <source>
        <strain evidence="2">cv. Yunnan</strain>
        <tissue evidence="1">Leaves</tissue>
    </source>
</reference>
<name>A0ACB9HUC4_9ASTR</name>
<gene>
    <name evidence="1" type="ORF">L1987_34085</name>
</gene>
<reference evidence="2" key="1">
    <citation type="journal article" date="2022" name="Mol. Ecol. Resour.">
        <title>The genomes of chicory, endive, great burdock and yacon provide insights into Asteraceae palaeo-polyploidization history and plant inulin production.</title>
        <authorList>
            <person name="Fan W."/>
            <person name="Wang S."/>
            <person name="Wang H."/>
            <person name="Wang A."/>
            <person name="Jiang F."/>
            <person name="Liu H."/>
            <person name="Zhao H."/>
            <person name="Xu D."/>
            <person name="Zhang Y."/>
        </authorList>
    </citation>
    <scope>NUCLEOTIDE SEQUENCE [LARGE SCALE GENOMIC DNA]</scope>
    <source>
        <strain evidence="2">cv. Yunnan</strain>
    </source>
</reference>